<dbReference type="InterPro" id="IPR032678">
    <property type="entry name" value="tRNA-synt_1_cat_dom"/>
</dbReference>
<comment type="caution">
    <text evidence="1">The sequence shown here is derived from an EMBL/GenBank/DDBJ whole genome shotgun (WGS) entry which is preliminary data.</text>
</comment>
<reference evidence="1 2" key="1">
    <citation type="journal article" date="2018" name="New Phytol.">
        <title>Phylogenomics of Endogonaceae and evolution of mycorrhizas within Mucoromycota.</title>
        <authorList>
            <person name="Chang Y."/>
            <person name="Desiro A."/>
            <person name="Na H."/>
            <person name="Sandor L."/>
            <person name="Lipzen A."/>
            <person name="Clum A."/>
            <person name="Barry K."/>
            <person name="Grigoriev I.V."/>
            <person name="Martin F.M."/>
            <person name="Stajich J.E."/>
            <person name="Smith M.E."/>
            <person name="Bonito G."/>
            <person name="Spatafora J.W."/>
        </authorList>
    </citation>
    <scope>NUCLEOTIDE SEQUENCE [LARGE SCALE GENOMIC DNA]</scope>
    <source>
        <strain evidence="1 2">GMNB39</strain>
    </source>
</reference>
<dbReference type="GO" id="GO:0005524">
    <property type="term" value="F:ATP binding"/>
    <property type="evidence" value="ECO:0007669"/>
    <property type="project" value="UniProtKB-KW"/>
</dbReference>
<dbReference type="InterPro" id="IPR014729">
    <property type="entry name" value="Rossmann-like_a/b/a_fold"/>
</dbReference>
<proteinExistence type="predicted"/>
<dbReference type="OrthoDB" id="5424722at2759"/>
<accession>A0A433D7J1</accession>
<dbReference type="GO" id="GO:0016874">
    <property type="term" value="F:ligase activity"/>
    <property type="evidence" value="ECO:0007669"/>
    <property type="project" value="UniProtKB-KW"/>
</dbReference>
<gene>
    <name evidence="1" type="ORF">BC936DRAFT_146503</name>
</gene>
<organism evidence="1 2">
    <name type="scientific">Jimgerdemannia flammicorona</name>
    <dbReference type="NCBI Taxonomy" id="994334"/>
    <lineage>
        <taxon>Eukaryota</taxon>
        <taxon>Fungi</taxon>
        <taxon>Fungi incertae sedis</taxon>
        <taxon>Mucoromycota</taxon>
        <taxon>Mucoromycotina</taxon>
        <taxon>Endogonomycetes</taxon>
        <taxon>Endogonales</taxon>
        <taxon>Endogonaceae</taxon>
        <taxon>Jimgerdemannia</taxon>
    </lineage>
</organism>
<keyword evidence="2" id="KW-1185">Reference proteome</keyword>
<dbReference type="Gene3D" id="3.40.50.620">
    <property type="entry name" value="HUPs"/>
    <property type="match status" value="1"/>
</dbReference>
<sequence length="74" mass="8509">MDIHSCGVDLAFPHHDNELVQAEGYFDCAQWPLSHRGSEYEQEFEELHYHQGGSSEVFTTSTEVLPPASMRRRD</sequence>
<protein>
    <submittedName>
        <fullName evidence="1">Uncharacterized protein</fullName>
    </submittedName>
</protein>
<dbReference type="Proteomes" id="UP000268093">
    <property type="component" value="Unassembled WGS sequence"/>
</dbReference>
<name>A0A433D7J1_9FUNG</name>
<dbReference type="EMBL" id="RBNI01005344">
    <property type="protein sequence ID" value="RUP46803.1"/>
    <property type="molecule type" value="Genomic_DNA"/>
</dbReference>
<dbReference type="AlphaFoldDB" id="A0A433D7J1"/>
<evidence type="ECO:0000313" key="1">
    <source>
        <dbReference type="EMBL" id="RUP46803.1"/>
    </source>
</evidence>
<dbReference type="Pfam" id="PF01406">
    <property type="entry name" value="tRNA-synt_1e"/>
    <property type="match status" value="1"/>
</dbReference>
<evidence type="ECO:0000313" key="2">
    <source>
        <dbReference type="Proteomes" id="UP000268093"/>
    </source>
</evidence>